<dbReference type="GO" id="GO:0044874">
    <property type="term" value="P:lipoprotein localization to outer membrane"/>
    <property type="evidence" value="ECO:0007669"/>
    <property type="project" value="TreeGrafter"/>
</dbReference>
<keyword evidence="6 7" id="KW-0472">Membrane</keyword>
<dbReference type="InterPro" id="IPR051447">
    <property type="entry name" value="Lipoprotein-release_system"/>
</dbReference>
<dbReference type="PANTHER" id="PTHR30489">
    <property type="entry name" value="LIPOPROTEIN-RELEASING SYSTEM TRANSMEMBRANE PROTEIN LOLE"/>
    <property type="match status" value="1"/>
</dbReference>
<dbReference type="GO" id="GO:0098797">
    <property type="term" value="C:plasma membrane protein complex"/>
    <property type="evidence" value="ECO:0007669"/>
    <property type="project" value="TreeGrafter"/>
</dbReference>
<evidence type="ECO:0000256" key="5">
    <source>
        <dbReference type="ARBA" id="ARBA00022989"/>
    </source>
</evidence>
<gene>
    <name evidence="10" type="ORF">SVA_2217</name>
</gene>
<dbReference type="InterPro" id="IPR025857">
    <property type="entry name" value="MacB_PCD"/>
</dbReference>
<keyword evidence="4 7" id="KW-0812">Transmembrane</keyword>
<dbReference type="Pfam" id="PF12704">
    <property type="entry name" value="MacB_PCD"/>
    <property type="match status" value="1"/>
</dbReference>
<evidence type="ECO:0000259" key="8">
    <source>
        <dbReference type="Pfam" id="PF02687"/>
    </source>
</evidence>
<feature type="transmembrane region" description="Helical" evidence="7">
    <location>
        <begin position="375"/>
        <end position="394"/>
    </location>
</feature>
<name>A0A1B4VDX9_9GAMM</name>
<evidence type="ECO:0000256" key="2">
    <source>
        <dbReference type="ARBA" id="ARBA00005236"/>
    </source>
</evidence>
<evidence type="ECO:0000256" key="7">
    <source>
        <dbReference type="SAM" id="Phobius"/>
    </source>
</evidence>
<dbReference type="EMBL" id="AP014936">
    <property type="protein sequence ID" value="BAU48767.1"/>
    <property type="molecule type" value="Genomic_DNA"/>
</dbReference>
<evidence type="ECO:0000313" key="11">
    <source>
        <dbReference type="Proteomes" id="UP000218899"/>
    </source>
</evidence>
<proteinExistence type="inferred from homology"/>
<dbReference type="Proteomes" id="UP000218899">
    <property type="component" value="Chromosome"/>
</dbReference>
<dbReference type="RefSeq" id="WP_197703169.1">
    <property type="nucleotide sequence ID" value="NZ_AP014936.1"/>
</dbReference>
<evidence type="ECO:0000256" key="6">
    <source>
        <dbReference type="ARBA" id="ARBA00023136"/>
    </source>
</evidence>
<feature type="domain" description="MacB-like periplasmic core" evidence="9">
    <location>
        <begin position="22"/>
        <end position="242"/>
    </location>
</feature>
<dbReference type="AlphaFoldDB" id="A0A1B4VDX9"/>
<keyword evidence="11" id="KW-1185">Reference proteome</keyword>
<comment type="subcellular location">
    <subcellularLocation>
        <location evidence="1">Cell membrane</location>
        <topology evidence="1">Multi-pass membrane protein</topology>
    </subcellularLocation>
</comment>
<sequence length="408" mass="44107">MNELGLLATLAWRNLWRHRWRTVVILFALALGIWSMVTLGALSRGSLEQQLAKAILNLTGHVQIHAPAYRDDPVIEHRLPAPPPALGEVLDGPGVRAWAARVRVPAVISSERESAGVVLVGIEPRRERGLSFIADAVTEGRYLESPDDPGLLLGRKLAERLETALGRRVVLMSQDVANDIADRGFRVIGIFDASPEAIETGYVFVGRAVAQDLLGLGDAVSEIALVAPDRERLGPVLADLRRAAPDADVQPWTRLEPLLVLTENVTDVVLVIWYVIVFVAMSFGMVNTLLMAVFERTREFGLFQALGMPPRQILLQVLLESVILLLCALALGNAAAWATLRALEGGIDLSAFAEGLELVGVSPVIYPALSPGDATIANALVFVLGLAASLYPAWRAARYVPVEAITRA</sequence>
<dbReference type="KEGG" id="sva:SVA_2217"/>
<protein>
    <submittedName>
        <fullName evidence="10">ABC transporter permease</fullName>
    </submittedName>
</protein>
<evidence type="ECO:0000256" key="1">
    <source>
        <dbReference type="ARBA" id="ARBA00004651"/>
    </source>
</evidence>
<feature type="transmembrane region" description="Helical" evidence="7">
    <location>
        <begin position="268"/>
        <end position="293"/>
    </location>
</feature>
<evidence type="ECO:0000259" key="9">
    <source>
        <dbReference type="Pfam" id="PF12704"/>
    </source>
</evidence>
<dbReference type="PANTHER" id="PTHR30489:SF0">
    <property type="entry name" value="LIPOPROTEIN-RELEASING SYSTEM TRANSMEMBRANE PROTEIN LOLE"/>
    <property type="match status" value="1"/>
</dbReference>
<accession>A0A1B4VDX9</accession>
<keyword evidence="5 7" id="KW-1133">Transmembrane helix</keyword>
<reference evidence="10 11" key="1">
    <citation type="submission" date="2015-08" db="EMBL/GenBank/DDBJ databases">
        <title>Complete genome sequence of Sulfurifustis variabilis.</title>
        <authorList>
            <person name="Miura A."/>
            <person name="Kojima H."/>
            <person name="Fukui M."/>
        </authorList>
    </citation>
    <scope>NUCLEOTIDE SEQUENCE [LARGE SCALE GENOMIC DNA]</scope>
    <source>
        <strain evidence="11">skN76</strain>
    </source>
</reference>
<dbReference type="InterPro" id="IPR003838">
    <property type="entry name" value="ABC3_permease_C"/>
</dbReference>
<feature type="domain" description="ABC3 transporter permease C-terminal" evidence="8">
    <location>
        <begin position="274"/>
        <end position="399"/>
    </location>
</feature>
<feature type="transmembrane region" description="Helical" evidence="7">
    <location>
        <begin position="313"/>
        <end position="337"/>
    </location>
</feature>
<evidence type="ECO:0000256" key="3">
    <source>
        <dbReference type="ARBA" id="ARBA00022475"/>
    </source>
</evidence>
<dbReference type="Pfam" id="PF02687">
    <property type="entry name" value="FtsX"/>
    <property type="match status" value="1"/>
</dbReference>
<keyword evidence="3" id="KW-1003">Cell membrane</keyword>
<evidence type="ECO:0000256" key="4">
    <source>
        <dbReference type="ARBA" id="ARBA00022692"/>
    </source>
</evidence>
<evidence type="ECO:0000313" key="10">
    <source>
        <dbReference type="EMBL" id="BAU48767.1"/>
    </source>
</evidence>
<comment type="similarity">
    <text evidence="2">Belongs to the ABC-4 integral membrane protein family. LolC/E subfamily.</text>
</comment>
<feature type="transmembrane region" description="Helical" evidence="7">
    <location>
        <begin position="20"/>
        <end position="42"/>
    </location>
</feature>
<organism evidence="10 11">
    <name type="scientific">Sulfurifustis variabilis</name>
    <dbReference type="NCBI Taxonomy" id="1675686"/>
    <lineage>
        <taxon>Bacteria</taxon>
        <taxon>Pseudomonadati</taxon>
        <taxon>Pseudomonadota</taxon>
        <taxon>Gammaproteobacteria</taxon>
        <taxon>Acidiferrobacterales</taxon>
        <taxon>Acidiferrobacteraceae</taxon>
        <taxon>Sulfurifustis</taxon>
    </lineage>
</organism>